<evidence type="ECO:0000256" key="2">
    <source>
        <dbReference type="ARBA" id="ARBA00004496"/>
    </source>
</evidence>
<evidence type="ECO:0000313" key="12">
    <source>
        <dbReference type="Proteomes" id="UP001605036"/>
    </source>
</evidence>
<comment type="subcellular location">
    <subcellularLocation>
        <location evidence="2">Cytoplasm</location>
    </subcellularLocation>
    <subcellularLocation>
        <location evidence="1">Nucleus</location>
    </subcellularLocation>
</comment>
<dbReference type="InterPro" id="IPR023393">
    <property type="entry name" value="START-like_dom_sf"/>
</dbReference>
<dbReference type="CDD" id="cd07821">
    <property type="entry name" value="PYR_PYL_RCAR_like"/>
    <property type="match status" value="1"/>
</dbReference>
<dbReference type="GO" id="GO:0005737">
    <property type="term" value="C:cytoplasm"/>
    <property type="evidence" value="ECO:0007669"/>
    <property type="project" value="UniProtKB-SubCell"/>
</dbReference>
<dbReference type="InterPro" id="IPR050279">
    <property type="entry name" value="Plant_def-hormone_signal"/>
</dbReference>
<keyword evidence="10" id="KW-1133">Transmembrane helix</keyword>
<dbReference type="AlphaFoldDB" id="A0ABD1XP10"/>
<evidence type="ECO:0000256" key="6">
    <source>
        <dbReference type="ARBA" id="ARBA00023170"/>
    </source>
</evidence>
<feature type="compositionally biased region" description="Basic and acidic residues" evidence="9">
    <location>
        <begin position="1"/>
        <end position="11"/>
    </location>
</feature>
<keyword evidence="5" id="KW-0938">Abscisic acid signaling pathway</keyword>
<name>A0ABD1XP10_9MARC</name>
<dbReference type="InterPro" id="IPR019587">
    <property type="entry name" value="Polyketide_cyclase/dehydratase"/>
</dbReference>
<dbReference type="Pfam" id="PF10604">
    <property type="entry name" value="Polyketide_cyc2"/>
    <property type="match status" value="1"/>
</dbReference>
<evidence type="ECO:0000256" key="4">
    <source>
        <dbReference type="ARBA" id="ARBA00022490"/>
    </source>
</evidence>
<evidence type="ECO:0000256" key="3">
    <source>
        <dbReference type="ARBA" id="ARBA00008594"/>
    </source>
</evidence>
<keyword evidence="10" id="KW-0812">Transmembrane</keyword>
<keyword evidence="7" id="KW-0539">Nucleus</keyword>
<dbReference type="SUPFAM" id="SSF55961">
    <property type="entry name" value="Bet v1-like"/>
    <property type="match status" value="1"/>
</dbReference>
<keyword evidence="10" id="KW-0472">Membrane</keyword>
<proteinExistence type="inferred from homology"/>
<dbReference type="GO" id="GO:0009738">
    <property type="term" value="P:abscisic acid-activated signaling pathway"/>
    <property type="evidence" value="ECO:0007669"/>
    <property type="project" value="UniProtKB-KW"/>
</dbReference>
<evidence type="ECO:0000256" key="9">
    <source>
        <dbReference type="SAM" id="MobiDB-lite"/>
    </source>
</evidence>
<dbReference type="GO" id="GO:0004864">
    <property type="term" value="F:protein phosphatase inhibitor activity"/>
    <property type="evidence" value="ECO:0007669"/>
    <property type="project" value="UniProtKB-KW"/>
</dbReference>
<gene>
    <name evidence="11" type="ORF">R1flu_029238</name>
</gene>
<evidence type="ECO:0000256" key="10">
    <source>
        <dbReference type="SAM" id="Phobius"/>
    </source>
</evidence>
<comment type="caution">
    <text evidence="11">The sequence shown here is derived from an EMBL/GenBank/DDBJ whole genome shotgun (WGS) entry which is preliminary data.</text>
</comment>
<feature type="region of interest" description="Disordered" evidence="9">
    <location>
        <begin position="1"/>
        <end position="31"/>
    </location>
</feature>
<dbReference type="PANTHER" id="PTHR31213:SF138">
    <property type="entry name" value="ABSCISIC ACID RECEPTOR PYL6"/>
    <property type="match status" value="1"/>
</dbReference>
<accession>A0ABD1XP10</accession>
<comment type="similarity">
    <text evidence="3">Belongs to the PYR/PYL/RCAR abscisic acid intracellular receptor family.</text>
</comment>
<reference evidence="11 12" key="1">
    <citation type="submission" date="2024-09" db="EMBL/GenBank/DDBJ databases">
        <title>Chromosome-scale assembly of Riccia fluitans.</title>
        <authorList>
            <person name="Paukszto L."/>
            <person name="Sawicki J."/>
            <person name="Karawczyk K."/>
            <person name="Piernik-Szablinska J."/>
            <person name="Szczecinska M."/>
            <person name="Mazdziarz M."/>
        </authorList>
    </citation>
    <scope>NUCLEOTIDE SEQUENCE [LARGE SCALE GENOMIC DNA]</scope>
    <source>
        <strain evidence="11">Rf_01</strain>
        <tissue evidence="11">Aerial parts of the thallus</tissue>
    </source>
</reference>
<organism evidence="11 12">
    <name type="scientific">Riccia fluitans</name>
    <dbReference type="NCBI Taxonomy" id="41844"/>
    <lineage>
        <taxon>Eukaryota</taxon>
        <taxon>Viridiplantae</taxon>
        <taxon>Streptophyta</taxon>
        <taxon>Embryophyta</taxon>
        <taxon>Marchantiophyta</taxon>
        <taxon>Marchantiopsida</taxon>
        <taxon>Marchantiidae</taxon>
        <taxon>Marchantiales</taxon>
        <taxon>Ricciaceae</taxon>
        <taxon>Riccia</taxon>
    </lineage>
</organism>
<dbReference type="Proteomes" id="UP001605036">
    <property type="component" value="Unassembled WGS sequence"/>
</dbReference>
<keyword evidence="8" id="KW-0650">Protein phosphatase inhibitor</keyword>
<evidence type="ECO:0000256" key="1">
    <source>
        <dbReference type="ARBA" id="ARBA00004123"/>
    </source>
</evidence>
<dbReference type="Gene3D" id="3.30.530.20">
    <property type="match status" value="1"/>
</dbReference>
<feature type="transmembrane region" description="Helical" evidence="10">
    <location>
        <begin position="316"/>
        <end position="334"/>
    </location>
</feature>
<keyword evidence="12" id="KW-1185">Reference proteome</keyword>
<evidence type="ECO:0000256" key="7">
    <source>
        <dbReference type="ARBA" id="ARBA00023242"/>
    </source>
</evidence>
<dbReference type="EMBL" id="JBHFFA010000008">
    <property type="protein sequence ID" value="KAL2610665.1"/>
    <property type="molecule type" value="Genomic_DNA"/>
</dbReference>
<sequence>MREHEADITRLDDEENRNAPTSEEEIERDRDRLTDAERDLVERHHNQEILEHQCGSTLYQEIDAPVELVWSIVRRFDQPQSYKHFLQSSSLLIGEGAPGSVREVRLVSGLPATNSIERLEVLDDDNHVSSFRVLGGGHRLKNYWSVTSLHERVVSGRRKTLVIESYVVDVPEGNSKEDTMVFVDTVVRCNLKSLTTVAEQNQHPHNVNPRWSKEWLLCEGSLLQAERGIKGAVNSERFKVRCCAALKPVNMMLEMSSLYRSVPTSDSGFAIIKPRRPHSFEENVLFCRASFDSVEDRVAYLYFFAKIENFVPIKSILGFIIAGLWMNLFLLHCLSGGDM</sequence>
<protein>
    <submittedName>
        <fullName evidence="11">Uncharacterized protein</fullName>
    </submittedName>
</protein>
<evidence type="ECO:0000313" key="11">
    <source>
        <dbReference type="EMBL" id="KAL2610665.1"/>
    </source>
</evidence>
<evidence type="ECO:0000256" key="5">
    <source>
        <dbReference type="ARBA" id="ARBA00022682"/>
    </source>
</evidence>
<dbReference type="GO" id="GO:0005634">
    <property type="term" value="C:nucleus"/>
    <property type="evidence" value="ECO:0007669"/>
    <property type="project" value="UniProtKB-SubCell"/>
</dbReference>
<dbReference type="PANTHER" id="PTHR31213">
    <property type="entry name" value="OS08G0374000 PROTEIN-RELATED"/>
    <property type="match status" value="1"/>
</dbReference>
<evidence type="ECO:0000256" key="8">
    <source>
        <dbReference type="ARBA" id="ARBA00023272"/>
    </source>
</evidence>
<keyword evidence="6" id="KW-0675">Receptor</keyword>
<keyword evidence="4" id="KW-0963">Cytoplasm</keyword>